<keyword evidence="1" id="KW-0812">Transmembrane</keyword>
<feature type="transmembrane region" description="Helical" evidence="1">
    <location>
        <begin position="47"/>
        <end position="68"/>
    </location>
</feature>
<organism evidence="2 3">
    <name type="scientific">Candidatus Roizmanbacteria bacterium RIFCSPHIGHO2_02_FULL_37_24</name>
    <dbReference type="NCBI Taxonomy" id="1802037"/>
    <lineage>
        <taxon>Bacteria</taxon>
        <taxon>Candidatus Roizmaniibacteriota</taxon>
    </lineage>
</organism>
<gene>
    <name evidence="2" type="ORF">A3C24_04710</name>
</gene>
<evidence type="ECO:0000256" key="1">
    <source>
        <dbReference type="SAM" id="Phobius"/>
    </source>
</evidence>
<comment type="caution">
    <text evidence="2">The sequence shown here is derived from an EMBL/GenBank/DDBJ whole genome shotgun (WGS) entry which is preliminary data.</text>
</comment>
<accession>A0A1F7GVZ6</accession>
<protein>
    <recommendedName>
        <fullName evidence="4">DUF304 domain-containing protein</fullName>
    </recommendedName>
</protein>
<dbReference type="EMBL" id="MFZM01000026">
    <property type="protein sequence ID" value="OGK23081.1"/>
    <property type="molecule type" value="Genomic_DNA"/>
</dbReference>
<sequence length="185" mass="21564">MPLHAFEHKESVHRHLHTFCIRPDIRFDSQHDDEEVLLVLRAHPITLIPWIITSIILVLVPPFINLVLSNFFSLKEIFFIDLIWYSFVFSYAFINLLLWIFNVGIVTNYRMIDVDYPNILIKEETGSSIEDATDVTAQTTGFIRALFHYGDIYIQTAGIMQNIEFLKVPDPDNVVSIINRLMRPD</sequence>
<feature type="transmembrane region" description="Helical" evidence="1">
    <location>
        <begin position="77"/>
        <end position="101"/>
    </location>
</feature>
<evidence type="ECO:0008006" key="4">
    <source>
        <dbReference type="Google" id="ProtNLM"/>
    </source>
</evidence>
<proteinExistence type="predicted"/>
<name>A0A1F7GVZ6_9BACT</name>
<keyword evidence="1" id="KW-0472">Membrane</keyword>
<dbReference type="Proteomes" id="UP000177159">
    <property type="component" value="Unassembled WGS sequence"/>
</dbReference>
<dbReference type="AlphaFoldDB" id="A0A1F7GVZ6"/>
<evidence type="ECO:0000313" key="2">
    <source>
        <dbReference type="EMBL" id="OGK23081.1"/>
    </source>
</evidence>
<reference evidence="2 3" key="1">
    <citation type="journal article" date="2016" name="Nat. Commun.">
        <title>Thousands of microbial genomes shed light on interconnected biogeochemical processes in an aquifer system.</title>
        <authorList>
            <person name="Anantharaman K."/>
            <person name="Brown C.T."/>
            <person name="Hug L.A."/>
            <person name="Sharon I."/>
            <person name="Castelle C.J."/>
            <person name="Probst A.J."/>
            <person name="Thomas B.C."/>
            <person name="Singh A."/>
            <person name="Wilkins M.J."/>
            <person name="Karaoz U."/>
            <person name="Brodie E.L."/>
            <person name="Williams K.H."/>
            <person name="Hubbard S.S."/>
            <person name="Banfield J.F."/>
        </authorList>
    </citation>
    <scope>NUCLEOTIDE SEQUENCE [LARGE SCALE GENOMIC DNA]</scope>
</reference>
<evidence type="ECO:0000313" key="3">
    <source>
        <dbReference type="Proteomes" id="UP000177159"/>
    </source>
</evidence>
<keyword evidence="1" id="KW-1133">Transmembrane helix</keyword>